<keyword evidence="1" id="KW-0479">Metal-binding</keyword>
<reference evidence="3 4" key="1">
    <citation type="submission" date="2017-08" db="EMBL/GenBank/DDBJ databases">
        <title>Infants hospitalized years apart are colonized by the same room-sourced microbial strains.</title>
        <authorList>
            <person name="Brooks B."/>
            <person name="Olm M.R."/>
            <person name="Firek B.A."/>
            <person name="Baker R."/>
            <person name="Thomas B.C."/>
            <person name="Morowitz M.J."/>
            <person name="Banfield J.F."/>
        </authorList>
    </citation>
    <scope>NUCLEOTIDE SEQUENCE [LARGE SCALE GENOMIC DNA]</scope>
    <source>
        <strain evidence="3">S2_005_002_R2_33</strain>
    </source>
</reference>
<dbReference type="InterPro" id="IPR013096">
    <property type="entry name" value="Cupin_2"/>
</dbReference>
<dbReference type="InterPro" id="IPR011051">
    <property type="entry name" value="RmlC_Cupin_sf"/>
</dbReference>
<dbReference type="Proteomes" id="UP000249082">
    <property type="component" value="Unassembled WGS sequence"/>
</dbReference>
<name>A0A2W5NI27_9SPHN</name>
<accession>A0A2W5NI27</accession>
<dbReference type="PANTHER" id="PTHR35848:SF9">
    <property type="entry name" value="SLL1358 PROTEIN"/>
    <property type="match status" value="1"/>
</dbReference>
<dbReference type="CDD" id="cd02224">
    <property type="entry name" value="cupin_SPO2919-like"/>
    <property type="match status" value="1"/>
</dbReference>
<feature type="domain" description="Cupin type-2" evidence="2">
    <location>
        <begin position="46"/>
        <end position="117"/>
    </location>
</feature>
<evidence type="ECO:0000313" key="3">
    <source>
        <dbReference type="EMBL" id="PZQ51879.1"/>
    </source>
</evidence>
<organism evidence="3 4">
    <name type="scientific">Novosphingobium pentaromativorans</name>
    <dbReference type="NCBI Taxonomy" id="205844"/>
    <lineage>
        <taxon>Bacteria</taxon>
        <taxon>Pseudomonadati</taxon>
        <taxon>Pseudomonadota</taxon>
        <taxon>Alphaproteobacteria</taxon>
        <taxon>Sphingomonadales</taxon>
        <taxon>Sphingomonadaceae</taxon>
        <taxon>Novosphingobium</taxon>
    </lineage>
</organism>
<gene>
    <name evidence="3" type="ORF">DI555_20175</name>
</gene>
<sequence>MPRLDIEAIPQSNRTGYPAPFDAAVAGRWWRRLAPAGGLTEMGASHVVLKPGAWSSQRHWHDDEDELLVMLSGEAVLVEDDSRTAIRAGDVCAWPKGVAVGHHLINESDADCVFVAISAGNREGSGAYSDIDMKFDGDGYYHKDGSPYPTERMR</sequence>
<dbReference type="Pfam" id="PF07883">
    <property type="entry name" value="Cupin_2"/>
    <property type="match status" value="1"/>
</dbReference>
<evidence type="ECO:0000259" key="2">
    <source>
        <dbReference type="Pfam" id="PF07883"/>
    </source>
</evidence>
<dbReference type="SUPFAM" id="SSF51182">
    <property type="entry name" value="RmlC-like cupins"/>
    <property type="match status" value="1"/>
</dbReference>
<protein>
    <submittedName>
        <fullName evidence="3">Transcriptional regulator</fullName>
    </submittedName>
</protein>
<proteinExistence type="predicted"/>
<evidence type="ECO:0000313" key="4">
    <source>
        <dbReference type="Proteomes" id="UP000249082"/>
    </source>
</evidence>
<dbReference type="EMBL" id="QFPX01000023">
    <property type="protein sequence ID" value="PZQ51879.1"/>
    <property type="molecule type" value="Genomic_DNA"/>
</dbReference>
<dbReference type="PANTHER" id="PTHR35848">
    <property type="entry name" value="OXALATE-BINDING PROTEIN"/>
    <property type="match status" value="1"/>
</dbReference>
<dbReference type="InterPro" id="IPR014710">
    <property type="entry name" value="RmlC-like_jellyroll"/>
</dbReference>
<dbReference type="AlphaFoldDB" id="A0A2W5NI27"/>
<dbReference type="InterPro" id="IPR051610">
    <property type="entry name" value="GPI/OXD"/>
</dbReference>
<dbReference type="Gene3D" id="2.60.120.10">
    <property type="entry name" value="Jelly Rolls"/>
    <property type="match status" value="1"/>
</dbReference>
<comment type="caution">
    <text evidence="3">The sequence shown here is derived from an EMBL/GenBank/DDBJ whole genome shotgun (WGS) entry which is preliminary data.</text>
</comment>
<dbReference type="GO" id="GO:0046872">
    <property type="term" value="F:metal ion binding"/>
    <property type="evidence" value="ECO:0007669"/>
    <property type="project" value="UniProtKB-KW"/>
</dbReference>
<evidence type="ECO:0000256" key="1">
    <source>
        <dbReference type="ARBA" id="ARBA00022723"/>
    </source>
</evidence>